<accession>A0ABW2GG00</accession>
<protein>
    <submittedName>
        <fullName evidence="1">Uncharacterized protein</fullName>
    </submittedName>
</protein>
<organism evidence="1 2">
    <name type="scientific">Streptomyces polyrhachis</name>
    <dbReference type="NCBI Taxonomy" id="1282885"/>
    <lineage>
        <taxon>Bacteria</taxon>
        <taxon>Bacillati</taxon>
        <taxon>Actinomycetota</taxon>
        <taxon>Actinomycetes</taxon>
        <taxon>Kitasatosporales</taxon>
        <taxon>Streptomycetaceae</taxon>
        <taxon>Streptomyces</taxon>
    </lineage>
</organism>
<name>A0ABW2GG00_9ACTN</name>
<reference evidence="2" key="1">
    <citation type="journal article" date="2019" name="Int. J. Syst. Evol. Microbiol.">
        <title>The Global Catalogue of Microorganisms (GCM) 10K type strain sequencing project: providing services to taxonomists for standard genome sequencing and annotation.</title>
        <authorList>
            <consortium name="The Broad Institute Genomics Platform"/>
            <consortium name="The Broad Institute Genome Sequencing Center for Infectious Disease"/>
            <person name="Wu L."/>
            <person name="Ma J."/>
        </authorList>
    </citation>
    <scope>NUCLEOTIDE SEQUENCE [LARGE SCALE GENOMIC DNA]</scope>
    <source>
        <strain evidence="2">CGMCC 1.13681</strain>
    </source>
</reference>
<dbReference type="Gene3D" id="1.10.8.430">
    <property type="entry name" value="Helical domain of apoptotic protease-activating factors"/>
    <property type="match status" value="1"/>
</dbReference>
<dbReference type="EMBL" id="JBHSZO010000023">
    <property type="protein sequence ID" value="MFC7219650.1"/>
    <property type="molecule type" value="Genomic_DNA"/>
</dbReference>
<proteinExistence type="predicted"/>
<dbReference type="Proteomes" id="UP001596413">
    <property type="component" value="Unassembled WGS sequence"/>
</dbReference>
<sequence length="169" mass="18066">MARGESLALLAAVAGLRRIAVEPEAATAIADACGGLPLALRVAGARLASRPHWSAKRLADRLATEETRLHELRFGDLDVRRSVLSSMRGFSAREHDLLAELTALGRGVFPAVAAGRLVGIPEQAAEDFLERLTDVSLLEMAGVDASGLPQYRFHEVVLVFARSLVGARC</sequence>
<evidence type="ECO:0000313" key="1">
    <source>
        <dbReference type="EMBL" id="MFC7219650.1"/>
    </source>
</evidence>
<keyword evidence="2" id="KW-1185">Reference proteome</keyword>
<comment type="caution">
    <text evidence="1">The sequence shown here is derived from an EMBL/GenBank/DDBJ whole genome shotgun (WGS) entry which is preliminary data.</text>
</comment>
<gene>
    <name evidence="1" type="ORF">ACFQLX_15970</name>
</gene>
<evidence type="ECO:0000313" key="2">
    <source>
        <dbReference type="Proteomes" id="UP001596413"/>
    </source>
</evidence>
<dbReference type="InterPro" id="IPR042197">
    <property type="entry name" value="Apaf_helical"/>
</dbReference>
<dbReference type="RefSeq" id="WP_386415676.1">
    <property type="nucleotide sequence ID" value="NZ_JBHSZO010000023.1"/>
</dbReference>